<organism evidence="3 4">
    <name type="scientific">Clostridium carboxidivorans P7</name>
    <dbReference type="NCBI Taxonomy" id="536227"/>
    <lineage>
        <taxon>Bacteria</taxon>
        <taxon>Bacillati</taxon>
        <taxon>Bacillota</taxon>
        <taxon>Clostridia</taxon>
        <taxon>Eubacteriales</taxon>
        <taxon>Clostridiaceae</taxon>
        <taxon>Clostridium</taxon>
    </lineage>
</organism>
<dbReference type="eggNOG" id="COG0584">
    <property type="taxonomic scope" value="Bacteria"/>
</dbReference>
<dbReference type="STRING" id="536227.Ccar_05945"/>
<protein>
    <submittedName>
        <fullName evidence="3">Glycerophosphoryl diester phosphodiesterase</fullName>
    </submittedName>
</protein>
<dbReference type="InterPro" id="IPR017946">
    <property type="entry name" value="PLC-like_Pdiesterase_TIM-brl"/>
</dbReference>
<dbReference type="EMBL" id="ACVI01000171">
    <property type="protein sequence ID" value="EET84359.1"/>
    <property type="molecule type" value="Genomic_DNA"/>
</dbReference>
<dbReference type="RefSeq" id="WP_007064070.1">
    <property type="nucleotide sequence ID" value="NZ_ACVI01000171.1"/>
</dbReference>
<dbReference type="PANTHER" id="PTHR46211:SF8">
    <property type="entry name" value="PHOSPHODIESTERASE"/>
    <property type="match status" value="1"/>
</dbReference>
<feature type="signal peptide" evidence="1">
    <location>
        <begin position="1"/>
        <end position="24"/>
    </location>
</feature>
<reference evidence="3 4" key="1">
    <citation type="submission" date="2009-06" db="EMBL/GenBank/DDBJ databases">
        <title>The draft genome of Clostridium carboxidivorans P7.</title>
        <authorList>
            <consortium name="US DOE Joint Genome Institute (JGI-PGF)"/>
            <person name="Lucas S."/>
            <person name="Copeland A."/>
            <person name="Lapidus A."/>
            <person name="Glavina del Rio T."/>
            <person name="Tice H."/>
            <person name="Bruce D."/>
            <person name="Goodwin L."/>
            <person name="Pitluck S."/>
            <person name="Larimer F."/>
            <person name="Land M.L."/>
            <person name="Hauser L."/>
            <person name="Hemme C.L."/>
        </authorList>
    </citation>
    <scope>NUCLEOTIDE SEQUENCE [LARGE SCALE GENOMIC DNA]</scope>
    <source>
        <strain evidence="3 4">P7</strain>
    </source>
</reference>
<dbReference type="CDD" id="cd08579">
    <property type="entry name" value="GDPD_memb_like"/>
    <property type="match status" value="1"/>
</dbReference>
<evidence type="ECO:0000313" key="4">
    <source>
        <dbReference type="Proteomes" id="UP000004198"/>
    </source>
</evidence>
<feature type="domain" description="GP-PDE" evidence="2">
    <location>
        <begin position="64"/>
        <end position="293"/>
    </location>
</feature>
<feature type="chain" id="PRO_5009951188" evidence="1">
    <location>
        <begin position="25"/>
        <end position="301"/>
    </location>
</feature>
<keyword evidence="1" id="KW-0732">Signal</keyword>
<gene>
    <name evidence="3" type="ORF">CcarbDRAFT_5187</name>
</gene>
<dbReference type="GO" id="GO:0008081">
    <property type="term" value="F:phosphoric diester hydrolase activity"/>
    <property type="evidence" value="ECO:0007669"/>
    <property type="project" value="InterPro"/>
</dbReference>
<dbReference type="Pfam" id="PF03009">
    <property type="entry name" value="GDPD"/>
    <property type="match status" value="1"/>
</dbReference>
<dbReference type="OrthoDB" id="384721at2"/>
<dbReference type="PROSITE" id="PS51704">
    <property type="entry name" value="GP_PDE"/>
    <property type="match status" value="1"/>
</dbReference>
<dbReference type="AlphaFoldDB" id="C6Q2B9"/>
<dbReference type="SUPFAM" id="SSF51695">
    <property type="entry name" value="PLC-like phosphodiesterases"/>
    <property type="match status" value="1"/>
</dbReference>
<dbReference type="PATRIC" id="fig|536227.13.peg.1254"/>
<dbReference type="GO" id="GO:0006629">
    <property type="term" value="P:lipid metabolic process"/>
    <property type="evidence" value="ECO:0007669"/>
    <property type="project" value="InterPro"/>
</dbReference>
<keyword evidence="4" id="KW-1185">Reference proteome</keyword>
<dbReference type="PANTHER" id="PTHR46211">
    <property type="entry name" value="GLYCEROPHOSPHORYL DIESTER PHOSPHODIESTERASE"/>
    <property type="match status" value="1"/>
</dbReference>
<evidence type="ECO:0000259" key="2">
    <source>
        <dbReference type="PROSITE" id="PS51704"/>
    </source>
</evidence>
<evidence type="ECO:0000256" key="1">
    <source>
        <dbReference type="SAM" id="SignalP"/>
    </source>
</evidence>
<comment type="caution">
    <text evidence="3">The sequence shown here is derived from an EMBL/GenBank/DDBJ whole genome shotgun (WGS) entry which is preliminary data.</text>
</comment>
<dbReference type="Proteomes" id="UP000004198">
    <property type="component" value="Unassembled WGS sequence"/>
</dbReference>
<evidence type="ECO:0000313" key="3">
    <source>
        <dbReference type="EMBL" id="EET84359.1"/>
    </source>
</evidence>
<dbReference type="KEGG" id="cck:Ccar_05945"/>
<sequence length="301" mass="34613">MKRKFCKICFVFVSIILIASICISEHKKSLPNNINQAILLKNSSNKFKGEKSYLNNNTLEVQNVKVIAHRGQCSGEPENSLKAIQSSIKYKVNYAEIDVQETEDGVVVLMHDRNLKRLTGLNKNVDQLTFNEIEKLNIESPSHKKDVERIPTLDEVIKKCNGKLDLIIEIKPYGNTEDLTNKVVKIIDDNNYVSQCKVHSVNYTILLDVKKLNHNIQTGYIISRPMNNLSLLNVNFYSIQENAINEKMVRDIHKVNKEIYAWTVDRKVDMNNMIKLNVDGIISDKPQMLLNIKKENKIFKL</sequence>
<dbReference type="Gene3D" id="3.20.20.190">
    <property type="entry name" value="Phosphatidylinositol (PI) phosphodiesterase"/>
    <property type="match status" value="1"/>
</dbReference>
<dbReference type="InterPro" id="IPR030395">
    <property type="entry name" value="GP_PDE_dom"/>
</dbReference>
<proteinExistence type="predicted"/>
<name>C6Q2B9_9CLOT</name>
<accession>C6Q2B9</accession>